<dbReference type="InterPro" id="IPR017563">
    <property type="entry name" value="CytC_NO3Rdtase_biogenesis_NrfE"/>
</dbReference>
<comment type="caution">
    <text evidence="13">The sequence shown here is derived from an EMBL/GenBank/DDBJ whole genome shotgun (WGS) entry which is preliminary data.</text>
</comment>
<keyword evidence="4" id="KW-0997">Cell inner membrane</keyword>
<dbReference type="Pfam" id="PF01578">
    <property type="entry name" value="Cytochrom_C_asm"/>
    <property type="match status" value="1"/>
</dbReference>
<evidence type="ECO:0000256" key="6">
    <source>
        <dbReference type="ARBA" id="ARBA00022748"/>
    </source>
</evidence>
<accession>A0A4R2SYC5</accession>
<feature type="transmembrane region" description="Helical" evidence="10">
    <location>
        <begin position="609"/>
        <end position="629"/>
    </location>
</feature>
<organism evidence="13 14">
    <name type="scientific">Cricetibacter osteomyelitidis</name>
    <dbReference type="NCBI Taxonomy" id="1521931"/>
    <lineage>
        <taxon>Bacteria</taxon>
        <taxon>Pseudomonadati</taxon>
        <taxon>Pseudomonadota</taxon>
        <taxon>Gammaproteobacteria</taxon>
        <taxon>Pasteurellales</taxon>
        <taxon>Pasteurellaceae</taxon>
        <taxon>Cricetibacter</taxon>
    </lineage>
</organism>
<evidence type="ECO:0000259" key="12">
    <source>
        <dbReference type="Pfam" id="PF16327"/>
    </source>
</evidence>
<dbReference type="GO" id="GO:0017004">
    <property type="term" value="P:cytochrome complex assembly"/>
    <property type="evidence" value="ECO:0007669"/>
    <property type="project" value="UniProtKB-KW"/>
</dbReference>
<keyword evidence="14" id="KW-1185">Reference proteome</keyword>
<dbReference type="PRINTS" id="PR01413">
    <property type="entry name" value="NRFEBIOGNSIS"/>
</dbReference>
<evidence type="ECO:0000256" key="2">
    <source>
        <dbReference type="ARBA" id="ARBA00009186"/>
    </source>
</evidence>
<dbReference type="InterPro" id="IPR003567">
    <property type="entry name" value="Cyt_c_biogenesis"/>
</dbReference>
<comment type="similarity">
    <text evidence="2">Belongs to the CcmF/CycK/Ccl1/NrfE/CcsA family.</text>
</comment>
<dbReference type="PANTHER" id="PTHR43653">
    <property type="entry name" value="CYTOCHROME C ASSEMBLY PROTEIN-RELATED"/>
    <property type="match status" value="1"/>
</dbReference>
<dbReference type="NCBIfam" id="TIGR03145">
    <property type="entry name" value="cyt_nit_nrfE"/>
    <property type="match status" value="1"/>
</dbReference>
<evidence type="ECO:0000256" key="7">
    <source>
        <dbReference type="ARBA" id="ARBA00022989"/>
    </source>
</evidence>
<sequence length="644" mass="72332">MIPELGFIALLFATLSALLLAVVPHIGIKRNNPVLMGLSWNFSYLFGIFCTISIGCLAYSFAVDDFSLEYVALHSNSQLPVFFKIAATWGGHEGSMLFWLFSLSLWLIAFALCSRKTDPIISARTLNILGVICLGFAIFILFFSNPFVRMFPAPFEGRDLNPMLQDVGLIFHPPLLYLGYVGFAVNFAMTIAALLSGHLDAALARWMRPWVLASWLFLTLGIALGSWWAYYELGWGGWWFWDPVENASLMPWLLAIALLHSLIATEQRGILRYWTILLSIFVFSLSILGTFIVRSGVLTSVHGFAVDNQRGAALLVLFFLLIVTALSIFAFKVNLVKTNARFALISKESAVLFVNVLFTISTISTFLGTFYPMLFSVLGWGSISVGAPYFNSIFLPLIIVLLLAMMIALAVNWQKIDRTLLTKRTLLLLPALVVAYVLVYMQIETDNSLKFNLSAFILLALSIWLLLATLWQNYFKLSIKRMGMLLAHSGVAITVLGAVMSGYFGSEIGVRMKPQQCETLSNYEFCYQGFRNELGPNYTAEKAIFHISHKGKPYTELYPERRYYDVRTMNMSEVGIEWGVLGDLYIVMGDRLGNGEFTFRLHYKPFVRWLWFGGVIMALGALSAMFGLYRENSGGNPKETKNES</sequence>
<feature type="transmembrane region" description="Helical" evidence="10">
    <location>
        <begin position="312"/>
        <end position="331"/>
    </location>
</feature>
<evidence type="ECO:0000313" key="14">
    <source>
        <dbReference type="Proteomes" id="UP000295763"/>
    </source>
</evidence>
<dbReference type="Proteomes" id="UP000295763">
    <property type="component" value="Unassembled WGS sequence"/>
</dbReference>
<feature type="transmembrane region" description="Helical" evidence="10">
    <location>
        <begin position="125"/>
        <end position="144"/>
    </location>
</feature>
<dbReference type="EMBL" id="SLYB01000008">
    <property type="protein sequence ID" value="TCP95539.1"/>
    <property type="molecule type" value="Genomic_DNA"/>
</dbReference>
<feature type="transmembrane region" description="Helical" evidence="10">
    <location>
        <begin position="483"/>
        <end position="504"/>
    </location>
</feature>
<evidence type="ECO:0000256" key="10">
    <source>
        <dbReference type="SAM" id="Phobius"/>
    </source>
</evidence>
<dbReference type="GO" id="GO:0005886">
    <property type="term" value="C:plasma membrane"/>
    <property type="evidence" value="ECO:0007669"/>
    <property type="project" value="UniProtKB-SubCell"/>
</dbReference>
<dbReference type="PRINTS" id="PR01410">
    <property type="entry name" value="CCBIOGENESIS"/>
</dbReference>
<comment type="subcellular location">
    <subcellularLocation>
        <location evidence="1">Cell inner membrane</location>
        <topology evidence="1">Multi-pass membrane protein</topology>
    </subcellularLocation>
</comment>
<dbReference type="GO" id="GO:0020037">
    <property type="term" value="F:heme binding"/>
    <property type="evidence" value="ECO:0007669"/>
    <property type="project" value="InterPro"/>
</dbReference>
<keyword evidence="6" id="KW-0201">Cytochrome c-type biogenesis</keyword>
<feature type="transmembrane region" description="Helical" evidence="10">
    <location>
        <begin position="352"/>
        <end position="373"/>
    </location>
</feature>
<name>A0A4R2SYC5_9PAST</name>
<gene>
    <name evidence="13" type="ORF">EDC44_10840</name>
</gene>
<keyword evidence="8 10" id="KW-0472">Membrane</keyword>
<keyword evidence="5 10" id="KW-0812">Transmembrane</keyword>
<dbReference type="RefSeq" id="WP_131976107.1">
    <property type="nucleotide sequence ID" value="NZ_SLYB01000008.1"/>
</dbReference>
<feature type="transmembrane region" description="Helical" evidence="10">
    <location>
        <begin position="6"/>
        <end position="28"/>
    </location>
</feature>
<evidence type="ECO:0000256" key="9">
    <source>
        <dbReference type="ARBA" id="ARBA00037230"/>
    </source>
</evidence>
<feature type="transmembrane region" description="Helical" evidence="10">
    <location>
        <begin position="449"/>
        <end position="471"/>
    </location>
</feature>
<dbReference type="InterPro" id="IPR032523">
    <property type="entry name" value="CcmF_C"/>
</dbReference>
<evidence type="ECO:0000256" key="8">
    <source>
        <dbReference type="ARBA" id="ARBA00023136"/>
    </source>
</evidence>
<protein>
    <submittedName>
        <fullName evidence="13">Cytochrome c-type biogenesis protein NrfE</fullName>
    </submittedName>
</protein>
<dbReference type="InterPro" id="IPR003570">
    <property type="entry name" value="Cyt_c_biogenesis_NrfE"/>
</dbReference>
<feature type="domain" description="Cytochrome c-type biogenesis protein CcmF C-terminal" evidence="12">
    <location>
        <begin position="315"/>
        <end position="625"/>
    </location>
</feature>
<dbReference type="InterPro" id="IPR003568">
    <property type="entry name" value="Cyt_c_biogenesis_CcmF"/>
</dbReference>
<evidence type="ECO:0000256" key="5">
    <source>
        <dbReference type="ARBA" id="ARBA00022692"/>
    </source>
</evidence>
<evidence type="ECO:0000313" key="13">
    <source>
        <dbReference type="EMBL" id="TCP95539.1"/>
    </source>
</evidence>
<comment type="function">
    <text evidence="9">Required for the biogenesis of c-type cytochromes. Possible subunit of a heme lyase.</text>
</comment>
<keyword evidence="7 10" id="KW-1133">Transmembrane helix</keyword>
<dbReference type="NCBIfam" id="NF007691">
    <property type="entry name" value="PRK10369.1"/>
    <property type="match status" value="1"/>
</dbReference>
<evidence type="ECO:0000259" key="11">
    <source>
        <dbReference type="Pfam" id="PF01578"/>
    </source>
</evidence>
<keyword evidence="3" id="KW-1003">Cell membrane</keyword>
<proteinExistence type="inferred from homology"/>
<feature type="transmembrane region" description="Helical" evidence="10">
    <location>
        <begin position="393"/>
        <end position="413"/>
    </location>
</feature>
<dbReference type="GO" id="GO:0015232">
    <property type="term" value="F:heme transmembrane transporter activity"/>
    <property type="evidence" value="ECO:0007669"/>
    <property type="project" value="InterPro"/>
</dbReference>
<feature type="transmembrane region" description="Helical" evidence="10">
    <location>
        <begin position="249"/>
        <end position="266"/>
    </location>
</feature>
<reference evidence="13 14" key="1">
    <citation type="submission" date="2019-03" db="EMBL/GenBank/DDBJ databases">
        <title>Genomic Encyclopedia of Type Strains, Phase IV (KMG-IV): sequencing the most valuable type-strain genomes for metagenomic binning, comparative biology and taxonomic classification.</title>
        <authorList>
            <person name="Goeker M."/>
        </authorList>
    </citation>
    <scope>NUCLEOTIDE SEQUENCE [LARGE SCALE GENOMIC DNA]</scope>
    <source>
        <strain evidence="13 14">DSM 28404</strain>
    </source>
</reference>
<evidence type="ECO:0000256" key="3">
    <source>
        <dbReference type="ARBA" id="ARBA00022475"/>
    </source>
</evidence>
<dbReference type="OrthoDB" id="9761451at2"/>
<dbReference type="Pfam" id="PF16327">
    <property type="entry name" value="CcmF_C"/>
    <property type="match status" value="1"/>
</dbReference>
<dbReference type="InterPro" id="IPR002541">
    <property type="entry name" value="Cyt_c_assembly"/>
</dbReference>
<feature type="transmembrane region" description="Helical" evidence="10">
    <location>
        <begin position="40"/>
        <end position="62"/>
    </location>
</feature>
<feature type="transmembrane region" description="Helical" evidence="10">
    <location>
        <begin position="96"/>
        <end position="113"/>
    </location>
</feature>
<dbReference type="AlphaFoldDB" id="A0A4R2SYC5"/>
<evidence type="ECO:0000256" key="4">
    <source>
        <dbReference type="ARBA" id="ARBA00022519"/>
    </source>
</evidence>
<feature type="transmembrane region" description="Helical" evidence="10">
    <location>
        <begin position="177"/>
        <end position="197"/>
    </location>
</feature>
<feature type="transmembrane region" description="Helical" evidence="10">
    <location>
        <begin position="273"/>
        <end position="292"/>
    </location>
</feature>
<feature type="transmembrane region" description="Helical" evidence="10">
    <location>
        <begin position="425"/>
        <end position="443"/>
    </location>
</feature>
<feature type="domain" description="Cytochrome c assembly protein" evidence="11">
    <location>
        <begin position="89"/>
        <end position="295"/>
    </location>
</feature>
<evidence type="ECO:0000256" key="1">
    <source>
        <dbReference type="ARBA" id="ARBA00004429"/>
    </source>
</evidence>
<dbReference type="NCBIfam" id="TIGR00353">
    <property type="entry name" value="nrfE"/>
    <property type="match status" value="1"/>
</dbReference>
<dbReference type="PANTHER" id="PTHR43653:SF1">
    <property type="entry name" value="CYTOCHROME C-TYPE BIOGENESIS PROTEIN CCMF"/>
    <property type="match status" value="1"/>
</dbReference>
<feature type="transmembrane region" description="Helical" evidence="10">
    <location>
        <begin position="209"/>
        <end position="229"/>
    </location>
</feature>